<sequence>MKNLTLLVAMFLTTVVATAQVAIIQDKDGYTNVREKPNGQSQVIHKLYSNEVFWYEYEEGQDTNEWIPVFIPMNAFSFSSTQPDYIEGFIHKSRLQPLDKLQPYQGTEFKFEYLLEPFKLNNRIVEKHEGKWVKTIAGRPVWGTDGNFPKTQVKGVNVIVEGKKVEINKPLYSDIYECTNTFKVYKNGDSYIMYQWNSDGAGAYQIVWIFTKEGLKQRLVGSMI</sequence>
<feature type="signal peptide" evidence="1">
    <location>
        <begin position="1"/>
        <end position="19"/>
    </location>
</feature>
<dbReference type="OrthoDB" id="7054664at2"/>
<evidence type="ECO:0008006" key="4">
    <source>
        <dbReference type="Google" id="ProtNLM"/>
    </source>
</evidence>
<proteinExistence type="predicted"/>
<evidence type="ECO:0000256" key="1">
    <source>
        <dbReference type="SAM" id="SignalP"/>
    </source>
</evidence>
<dbReference type="Proteomes" id="UP000182491">
    <property type="component" value="Unassembled WGS sequence"/>
</dbReference>
<keyword evidence="3" id="KW-1185">Reference proteome</keyword>
<dbReference type="STRING" id="388950.GCA_001611675_01849"/>
<dbReference type="AlphaFoldDB" id="A0A1I7HUZ1"/>
<dbReference type="EMBL" id="FPCA01000002">
    <property type="protein sequence ID" value="SFU64513.1"/>
    <property type="molecule type" value="Genomic_DNA"/>
</dbReference>
<keyword evidence="1" id="KW-0732">Signal</keyword>
<name>A0A1I7HUZ1_9BACT</name>
<evidence type="ECO:0000313" key="2">
    <source>
        <dbReference type="EMBL" id="SFU64513.1"/>
    </source>
</evidence>
<reference evidence="3" key="1">
    <citation type="submission" date="2016-10" db="EMBL/GenBank/DDBJ databases">
        <authorList>
            <person name="Varghese N."/>
        </authorList>
    </citation>
    <scope>NUCLEOTIDE SEQUENCE [LARGE SCALE GENOMIC DNA]</scope>
    <source>
        <strain evidence="3">DSM 18820</strain>
    </source>
</reference>
<dbReference type="RefSeq" id="WP_068837873.1">
    <property type="nucleotide sequence ID" value="NZ_BMXC01000002.1"/>
</dbReference>
<gene>
    <name evidence="2" type="ORF">SAMN04487941_1694</name>
</gene>
<protein>
    <recommendedName>
        <fullName evidence="4">SH3 domain-containing protein</fullName>
    </recommendedName>
</protein>
<accession>A0A1I7HUZ1</accession>
<evidence type="ECO:0000313" key="3">
    <source>
        <dbReference type="Proteomes" id="UP000182491"/>
    </source>
</evidence>
<feature type="chain" id="PRO_5010364764" description="SH3 domain-containing protein" evidence="1">
    <location>
        <begin position="20"/>
        <end position="224"/>
    </location>
</feature>
<organism evidence="2 3">
    <name type="scientific">Pontibacter akesuensis</name>
    <dbReference type="NCBI Taxonomy" id="388950"/>
    <lineage>
        <taxon>Bacteria</taxon>
        <taxon>Pseudomonadati</taxon>
        <taxon>Bacteroidota</taxon>
        <taxon>Cytophagia</taxon>
        <taxon>Cytophagales</taxon>
        <taxon>Hymenobacteraceae</taxon>
        <taxon>Pontibacter</taxon>
    </lineage>
</organism>